<dbReference type="Proteomes" id="UP000199516">
    <property type="component" value="Unassembled WGS sequence"/>
</dbReference>
<organism evidence="3 4">
    <name type="scientific">Alteribacillus iranensis</name>
    <dbReference type="NCBI Taxonomy" id="930128"/>
    <lineage>
        <taxon>Bacteria</taxon>
        <taxon>Bacillati</taxon>
        <taxon>Bacillota</taxon>
        <taxon>Bacilli</taxon>
        <taxon>Bacillales</taxon>
        <taxon>Bacillaceae</taxon>
        <taxon>Alteribacillus</taxon>
    </lineage>
</organism>
<dbReference type="EMBL" id="FONT01000001">
    <property type="protein sequence ID" value="SFE33301.1"/>
    <property type="molecule type" value="Genomic_DNA"/>
</dbReference>
<name>A0A1I1ZNN4_9BACI</name>
<sequence length="84" mass="9964">MKEDFPNDQAATLRRRANNGDKINKKEEEPIDATSLPPRKETHRKKEQKRNYRFYFSLPHLLLGLFLLIVLAVLTGAVYYFQWL</sequence>
<gene>
    <name evidence="3" type="ORF">SAMN05192532_101353</name>
</gene>
<proteinExistence type="predicted"/>
<protein>
    <submittedName>
        <fullName evidence="3">Uncharacterized protein</fullName>
    </submittedName>
</protein>
<dbReference type="RefSeq" id="WP_091656540.1">
    <property type="nucleotide sequence ID" value="NZ_FONT01000001.1"/>
</dbReference>
<evidence type="ECO:0000313" key="3">
    <source>
        <dbReference type="EMBL" id="SFE33301.1"/>
    </source>
</evidence>
<feature type="transmembrane region" description="Helical" evidence="2">
    <location>
        <begin position="54"/>
        <end position="81"/>
    </location>
</feature>
<accession>A0A1I1ZNN4</accession>
<evidence type="ECO:0000256" key="1">
    <source>
        <dbReference type="SAM" id="MobiDB-lite"/>
    </source>
</evidence>
<evidence type="ECO:0000256" key="2">
    <source>
        <dbReference type="SAM" id="Phobius"/>
    </source>
</evidence>
<feature type="region of interest" description="Disordered" evidence="1">
    <location>
        <begin position="1"/>
        <end position="47"/>
    </location>
</feature>
<dbReference type="STRING" id="930128.SAMN05192532_101353"/>
<evidence type="ECO:0000313" key="4">
    <source>
        <dbReference type="Proteomes" id="UP000199516"/>
    </source>
</evidence>
<keyword evidence="2" id="KW-0472">Membrane</keyword>
<reference evidence="3 4" key="1">
    <citation type="submission" date="2016-10" db="EMBL/GenBank/DDBJ databases">
        <authorList>
            <person name="de Groot N.N."/>
        </authorList>
    </citation>
    <scope>NUCLEOTIDE SEQUENCE [LARGE SCALE GENOMIC DNA]</scope>
    <source>
        <strain evidence="3 4">DSM 23995</strain>
    </source>
</reference>
<keyword evidence="4" id="KW-1185">Reference proteome</keyword>
<feature type="compositionally biased region" description="Basic and acidic residues" evidence="1">
    <location>
        <begin position="18"/>
        <end position="28"/>
    </location>
</feature>
<keyword evidence="2" id="KW-1133">Transmembrane helix</keyword>
<dbReference type="AlphaFoldDB" id="A0A1I1ZNN4"/>
<keyword evidence="2" id="KW-0812">Transmembrane</keyword>